<evidence type="ECO:0000313" key="13">
    <source>
        <dbReference type="EMBL" id="QDT93012.1"/>
    </source>
</evidence>
<dbReference type="PANTHER" id="PTHR11098:SF1">
    <property type="entry name" value="NICOTINATE PHOSPHORIBOSYLTRANSFERASE"/>
    <property type="match status" value="1"/>
</dbReference>
<dbReference type="Pfam" id="PF04095">
    <property type="entry name" value="NAPRTase"/>
    <property type="match status" value="1"/>
</dbReference>
<dbReference type="GO" id="GO:0005829">
    <property type="term" value="C:cytosol"/>
    <property type="evidence" value="ECO:0007669"/>
    <property type="project" value="TreeGrafter"/>
</dbReference>
<comment type="catalytic activity">
    <reaction evidence="8 9">
        <text>5-phospho-alpha-D-ribose 1-diphosphate + nicotinate + ATP + H2O = nicotinate beta-D-ribonucleotide + ADP + phosphate + diphosphate</text>
        <dbReference type="Rhea" id="RHEA:36163"/>
        <dbReference type="ChEBI" id="CHEBI:15377"/>
        <dbReference type="ChEBI" id="CHEBI:30616"/>
        <dbReference type="ChEBI" id="CHEBI:32544"/>
        <dbReference type="ChEBI" id="CHEBI:33019"/>
        <dbReference type="ChEBI" id="CHEBI:43474"/>
        <dbReference type="ChEBI" id="CHEBI:57502"/>
        <dbReference type="ChEBI" id="CHEBI:58017"/>
        <dbReference type="ChEBI" id="CHEBI:456216"/>
        <dbReference type="EC" id="6.3.4.21"/>
    </reaction>
</comment>
<evidence type="ECO:0000256" key="5">
    <source>
        <dbReference type="ARBA" id="ARBA00022598"/>
    </source>
</evidence>
<feature type="domain" description="Nicotinate phosphoribosyltransferase C-terminal" evidence="12">
    <location>
        <begin position="373"/>
        <end position="478"/>
    </location>
</feature>
<dbReference type="PIRSF" id="PIRSF000484">
    <property type="entry name" value="NAPRT"/>
    <property type="match status" value="1"/>
</dbReference>
<keyword evidence="13" id="KW-0328">Glycosyltransferase</keyword>
<dbReference type="CDD" id="cd01570">
    <property type="entry name" value="NAPRTase_A"/>
    <property type="match status" value="1"/>
</dbReference>
<dbReference type="InterPro" id="IPR041619">
    <property type="entry name" value="NAPRTase_C"/>
</dbReference>
<evidence type="ECO:0000256" key="2">
    <source>
        <dbReference type="ARBA" id="ARBA00010897"/>
    </source>
</evidence>
<name>A0A517VJ29_9PLAN</name>
<keyword evidence="5 9" id="KW-0436">Ligase</keyword>
<dbReference type="GO" id="GO:0034355">
    <property type="term" value="P:NAD+ biosynthetic process via the salvage pathway"/>
    <property type="evidence" value="ECO:0007669"/>
    <property type="project" value="UniProtKB-ARBA"/>
</dbReference>
<dbReference type="NCBIfam" id="NF009131">
    <property type="entry name" value="PRK12484.1"/>
    <property type="match status" value="1"/>
</dbReference>
<dbReference type="Pfam" id="PF17767">
    <property type="entry name" value="NAPRTase_N"/>
    <property type="match status" value="1"/>
</dbReference>
<evidence type="ECO:0000256" key="9">
    <source>
        <dbReference type="RuleBase" id="RU365100"/>
    </source>
</evidence>
<comment type="pathway">
    <text evidence="1 9">Cofactor biosynthesis; NAD(+) biosynthesis; nicotinate D-ribonucleotide from nicotinate: step 1/1.</text>
</comment>
<dbReference type="Pfam" id="PF17956">
    <property type="entry name" value="NAPRTase_C"/>
    <property type="match status" value="1"/>
</dbReference>
<dbReference type="AlphaFoldDB" id="A0A517VJ29"/>
<dbReference type="GO" id="GO:0047280">
    <property type="term" value="F:nicotinamide phosphoribosyltransferase activity"/>
    <property type="evidence" value="ECO:0007669"/>
    <property type="project" value="UniProtKB-ARBA"/>
</dbReference>
<dbReference type="FunFam" id="3.20.20.70:FF:000076">
    <property type="entry name" value="Nicotinate phosphoribosyltransferase"/>
    <property type="match status" value="1"/>
</dbReference>
<accession>A0A517VJ29</accession>
<dbReference type="EMBL" id="CP036343">
    <property type="protein sequence ID" value="QDT93012.1"/>
    <property type="molecule type" value="Genomic_DNA"/>
</dbReference>
<dbReference type="Gene3D" id="3.20.20.70">
    <property type="entry name" value="Aldolase class I"/>
    <property type="match status" value="1"/>
</dbReference>
<evidence type="ECO:0000256" key="3">
    <source>
        <dbReference type="ARBA" id="ARBA00013236"/>
    </source>
</evidence>
<evidence type="ECO:0000256" key="6">
    <source>
        <dbReference type="ARBA" id="ARBA00022642"/>
    </source>
</evidence>
<evidence type="ECO:0000259" key="12">
    <source>
        <dbReference type="Pfam" id="PF17956"/>
    </source>
</evidence>
<dbReference type="UniPathway" id="UPA00253">
    <property type="reaction ID" value="UER00457"/>
</dbReference>
<comment type="function">
    <text evidence="9">Catalyzes the first step in the biosynthesis of NAD from nicotinic acid, the ATP-dependent synthesis of beta-nicotinate D-ribonucleotide from nicotinate and 5-phospho-D-ribose 1-phosphate.</text>
</comment>
<evidence type="ECO:0000256" key="8">
    <source>
        <dbReference type="ARBA" id="ARBA00048668"/>
    </source>
</evidence>
<dbReference type="InterPro" id="IPR007229">
    <property type="entry name" value="Nic_PRibTrfase-Fam"/>
</dbReference>
<dbReference type="InterPro" id="IPR006405">
    <property type="entry name" value="Nic_PRibTrfase_pncB"/>
</dbReference>
<evidence type="ECO:0000256" key="4">
    <source>
        <dbReference type="ARBA" id="ARBA00022553"/>
    </source>
</evidence>
<proteinExistence type="inferred from homology"/>
<evidence type="ECO:0000256" key="7">
    <source>
        <dbReference type="ARBA" id="ARBA00022679"/>
    </source>
</evidence>
<evidence type="ECO:0000256" key="1">
    <source>
        <dbReference type="ARBA" id="ARBA00004952"/>
    </source>
</evidence>
<feature type="domain" description="Nicotinate/nicotinamide phosphoribosyltransferase" evidence="10">
    <location>
        <begin position="168"/>
        <end position="345"/>
    </location>
</feature>
<evidence type="ECO:0000259" key="11">
    <source>
        <dbReference type="Pfam" id="PF17767"/>
    </source>
</evidence>
<dbReference type="OrthoDB" id="9770610at2"/>
<keyword evidence="14" id="KW-1185">Reference proteome</keyword>
<dbReference type="KEGG" id="gax:Pan161_46840"/>
<comment type="PTM">
    <text evidence="9">Transiently phosphorylated on a His residue during the reaction cycle. Phosphorylation strongly increases the affinity for substrates and increases the rate of nicotinate D-ribonucleotide production. Dephosphorylation regenerates the low-affinity form of the enzyme, leading to product release.</text>
</comment>
<keyword evidence="4" id="KW-0597">Phosphoprotein</keyword>
<dbReference type="Proteomes" id="UP000316855">
    <property type="component" value="Chromosome"/>
</dbReference>
<gene>
    <name evidence="13" type="primary">pncB2</name>
    <name evidence="13" type="ORF">Pan161_46840</name>
</gene>
<dbReference type="GO" id="GO:0004516">
    <property type="term" value="F:nicotinate phosphoribosyltransferase activity"/>
    <property type="evidence" value="ECO:0007669"/>
    <property type="project" value="UniProtKB-UniRule"/>
</dbReference>
<dbReference type="EC" id="6.3.4.21" evidence="3 9"/>
<dbReference type="InterPro" id="IPR013785">
    <property type="entry name" value="Aldolase_TIM"/>
</dbReference>
<dbReference type="SUPFAM" id="SSF54675">
    <property type="entry name" value="Nicotinate/Quinolinate PRTase N-terminal domain-like"/>
    <property type="match status" value="1"/>
</dbReference>
<dbReference type="PANTHER" id="PTHR11098">
    <property type="entry name" value="NICOTINATE PHOSPHORIBOSYLTRANSFERASE"/>
    <property type="match status" value="1"/>
</dbReference>
<dbReference type="RefSeq" id="WP_145231028.1">
    <property type="nucleotide sequence ID" value="NZ_CP036343.1"/>
</dbReference>
<sequence>MSKLSQIYQTPLALLTDLYQLTMAQGYWKSGRSEQEAVFHLFFRKNPFQGGFTIAAGLEYVLDYLKQFRFTDCDVDYLASLEGNDGASLFSAEFLSYLTRLELRCDLDAVPEGTVVFPHEPLVRVRGPILQCQLLETALLNLVNYQSLIATKSARICAAAGSDPVLEFGLRRAQGIDGGLAASRAAYLGGCAATSNVLAGKLFQIPVKGTHAHSWVMSFDDELAAFEEYADAMPNNCVFLVDTYDTLDGVRNAIQVGLQLRKSGHEMVGIRLDSGDLAYLSIEARQLLDEAGLTNVAIVASNDLDEGIITSLKTQGATIAVWGVGTKLVTAYDQPALGGVYKLGAIQNETGHWERKLKLSEQAIKTSTPGILQVRRFFNSEGAMADMIYDELNPQPVSDIVVDPLDPTRRRLLSRDLEAKDLLIPVVRAGQIVKECETLTQIRQRVQQQLSQFHTSVRRHTTPHEYPVGLEQELHEFKTAEILRARHPHPM</sequence>
<keyword evidence="7 9" id="KW-0808">Transferase</keyword>
<evidence type="ECO:0000313" key="14">
    <source>
        <dbReference type="Proteomes" id="UP000316855"/>
    </source>
</evidence>
<dbReference type="InterPro" id="IPR040727">
    <property type="entry name" value="NAPRTase_N"/>
</dbReference>
<keyword evidence="6 9" id="KW-0662">Pyridine nucleotide biosynthesis</keyword>
<dbReference type="NCBIfam" id="TIGR01513">
    <property type="entry name" value="NAPRTase_put"/>
    <property type="match status" value="1"/>
</dbReference>
<dbReference type="NCBIfam" id="NF006695">
    <property type="entry name" value="PRK09243.1-2"/>
    <property type="match status" value="1"/>
</dbReference>
<feature type="domain" description="Nicotinate phosphoribosyltransferase N-terminal" evidence="11">
    <location>
        <begin position="14"/>
        <end position="144"/>
    </location>
</feature>
<comment type="similarity">
    <text evidence="2 9">Belongs to the NAPRTase family.</text>
</comment>
<evidence type="ECO:0000259" key="10">
    <source>
        <dbReference type="Pfam" id="PF04095"/>
    </source>
</evidence>
<dbReference type="Gene3D" id="3.20.140.10">
    <property type="entry name" value="nicotinate phosphoribosyltransferase"/>
    <property type="match status" value="1"/>
</dbReference>
<reference evidence="13 14" key="1">
    <citation type="submission" date="2019-02" db="EMBL/GenBank/DDBJ databases">
        <title>Deep-cultivation of Planctomycetes and their phenomic and genomic characterization uncovers novel biology.</title>
        <authorList>
            <person name="Wiegand S."/>
            <person name="Jogler M."/>
            <person name="Boedeker C."/>
            <person name="Pinto D."/>
            <person name="Vollmers J."/>
            <person name="Rivas-Marin E."/>
            <person name="Kohn T."/>
            <person name="Peeters S.H."/>
            <person name="Heuer A."/>
            <person name="Rast P."/>
            <person name="Oberbeckmann S."/>
            <person name="Bunk B."/>
            <person name="Jeske O."/>
            <person name="Meyerdierks A."/>
            <person name="Storesund J.E."/>
            <person name="Kallscheuer N."/>
            <person name="Luecker S."/>
            <person name="Lage O.M."/>
            <person name="Pohl T."/>
            <person name="Merkel B.J."/>
            <person name="Hornburger P."/>
            <person name="Mueller R.-W."/>
            <person name="Bruemmer F."/>
            <person name="Labrenz M."/>
            <person name="Spormann A.M."/>
            <person name="Op den Camp H."/>
            <person name="Overmann J."/>
            <person name="Amann R."/>
            <person name="Jetten M.S.M."/>
            <person name="Mascher T."/>
            <person name="Medema M.H."/>
            <person name="Devos D.P."/>
            <person name="Kaster A.-K."/>
            <person name="Ovreas L."/>
            <person name="Rohde M."/>
            <person name="Galperin M.Y."/>
            <person name="Jogler C."/>
        </authorList>
    </citation>
    <scope>NUCLEOTIDE SEQUENCE [LARGE SCALE GENOMIC DNA]</scope>
    <source>
        <strain evidence="13 14">Pan161</strain>
    </source>
</reference>
<organism evidence="13 14">
    <name type="scientific">Gimesia algae</name>
    <dbReference type="NCBI Taxonomy" id="2527971"/>
    <lineage>
        <taxon>Bacteria</taxon>
        <taxon>Pseudomonadati</taxon>
        <taxon>Planctomycetota</taxon>
        <taxon>Planctomycetia</taxon>
        <taxon>Planctomycetales</taxon>
        <taxon>Planctomycetaceae</taxon>
        <taxon>Gimesia</taxon>
    </lineage>
</organism>
<dbReference type="SUPFAM" id="SSF51690">
    <property type="entry name" value="Nicotinate/Quinolinate PRTase C-terminal domain-like"/>
    <property type="match status" value="1"/>
</dbReference>
<dbReference type="InterPro" id="IPR036068">
    <property type="entry name" value="Nicotinate_pribotase-like_C"/>
</dbReference>
<protein>
    <recommendedName>
        <fullName evidence="3 9">Nicotinate phosphoribosyltransferase</fullName>
        <ecNumber evidence="3 9">6.3.4.21</ecNumber>
    </recommendedName>
</protein>
<dbReference type="InterPro" id="IPR041525">
    <property type="entry name" value="N/Namide_PRibTrfase"/>
</dbReference>